<evidence type="ECO:0000313" key="10">
    <source>
        <dbReference type="Proteomes" id="UP000222542"/>
    </source>
</evidence>
<dbReference type="GO" id="GO:0038023">
    <property type="term" value="F:signaling receptor activity"/>
    <property type="evidence" value="ECO:0000318"/>
    <property type="project" value="GO_Central"/>
</dbReference>
<comment type="caution">
    <text evidence="9">The sequence shown here is derived from an EMBL/GenBank/DDBJ whole genome shotgun (WGS) entry which is preliminary data.</text>
</comment>
<accession>A0A2G2ZLP7</accession>
<dbReference type="GO" id="GO:0005886">
    <property type="term" value="C:plasma membrane"/>
    <property type="evidence" value="ECO:0000318"/>
    <property type="project" value="GO_Central"/>
</dbReference>
<evidence type="ECO:0000256" key="6">
    <source>
        <dbReference type="ARBA" id="ARBA00023180"/>
    </source>
</evidence>
<gene>
    <name evidence="9" type="ORF">T459_11360</name>
</gene>
<dbReference type="PANTHER" id="PTHR48004:SF103">
    <property type="entry name" value="OS01G0515300 PROTEIN"/>
    <property type="match status" value="1"/>
</dbReference>
<name>A0A2G2ZLP7_CAPAN</name>
<evidence type="ECO:0000256" key="7">
    <source>
        <dbReference type="SAM" id="SignalP"/>
    </source>
</evidence>
<evidence type="ECO:0000313" key="9">
    <source>
        <dbReference type="EMBL" id="PHT82917.1"/>
    </source>
</evidence>
<dbReference type="InterPro" id="IPR001611">
    <property type="entry name" value="Leu-rich_rpt"/>
</dbReference>
<keyword evidence="5" id="KW-0472">Membrane</keyword>
<dbReference type="Gene3D" id="3.80.10.10">
    <property type="entry name" value="Ribonuclease Inhibitor"/>
    <property type="match status" value="3"/>
</dbReference>
<evidence type="ECO:0000256" key="4">
    <source>
        <dbReference type="ARBA" id="ARBA00022737"/>
    </source>
</evidence>
<evidence type="ECO:0000256" key="1">
    <source>
        <dbReference type="ARBA" id="ARBA00004370"/>
    </source>
</evidence>
<dbReference type="GO" id="GO:0050832">
    <property type="term" value="P:defense response to fungus"/>
    <property type="evidence" value="ECO:0007669"/>
    <property type="project" value="UniProtKB-ARBA"/>
</dbReference>
<dbReference type="FunFam" id="3.80.10.10:FF:000041">
    <property type="entry name" value="LRR receptor-like serine/threonine-protein kinase ERECTA"/>
    <property type="match status" value="1"/>
</dbReference>
<dbReference type="Gramene" id="PHT82917">
    <property type="protein sequence ID" value="PHT82917"/>
    <property type="gene ID" value="T459_11360"/>
</dbReference>
<dbReference type="STRING" id="4072.A0A2G2ZLP7"/>
<dbReference type="EMBL" id="AYRZ02000004">
    <property type="protein sequence ID" value="PHT82917.1"/>
    <property type="molecule type" value="Genomic_DNA"/>
</dbReference>
<proteinExistence type="predicted"/>
<keyword evidence="2" id="KW-0433">Leucine-rich repeat</keyword>
<dbReference type="Pfam" id="PF13855">
    <property type="entry name" value="LRR_8"/>
    <property type="match status" value="1"/>
</dbReference>
<keyword evidence="10" id="KW-1185">Reference proteome</keyword>
<dbReference type="Pfam" id="PF00560">
    <property type="entry name" value="LRR_1"/>
    <property type="match status" value="2"/>
</dbReference>
<keyword evidence="3 7" id="KW-0732">Signal</keyword>
<feature type="signal peptide" evidence="7">
    <location>
        <begin position="1"/>
        <end position="27"/>
    </location>
</feature>
<dbReference type="AlphaFoldDB" id="A0A2G2ZLP7"/>
<feature type="domain" description="Leucine-rich repeat-containing N-terminal plant-type" evidence="8">
    <location>
        <begin position="20"/>
        <end position="36"/>
    </location>
</feature>
<evidence type="ECO:0000256" key="3">
    <source>
        <dbReference type="ARBA" id="ARBA00022729"/>
    </source>
</evidence>
<dbReference type="SUPFAM" id="SSF52058">
    <property type="entry name" value="L domain-like"/>
    <property type="match status" value="1"/>
</dbReference>
<dbReference type="PANTHER" id="PTHR48004">
    <property type="entry name" value="OS01G0149700 PROTEIN"/>
    <property type="match status" value="1"/>
</dbReference>
<organism evidence="9 10">
    <name type="scientific">Capsicum annuum</name>
    <name type="common">Capsicum pepper</name>
    <dbReference type="NCBI Taxonomy" id="4072"/>
    <lineage>
        <taxon>Eukaryota</taxon>
        <taxon>Viridiplantae</taxon>
        <taxon>Streptophyta</taxon>
        <taxon>Embryophyta</taxon>
        <taxon>Tracheophyta</taxon>
        <taxon>Spermatophyta</taxon>
        <taxon>Magnoliopsida</taxon>
        <taxon>eudicotyledons</taxon>
        <taxon>Gunneridae</taxon>
        <taxon>Pentapetalae</taxon>
        <taxon>asterids</taxon>
        <taxon>lamiids</taxon>
        <taxon>Solanales</taxon>
        <taxon>Solanaceae</taxon>
        <taxon>Solanoideae</taxon>
        <taxon>Capsiceae</taxon>
        <taxon>Capsicum</taxon>
    </lineage>
</organism>
<evidence type="ECO:0000256" key="2">
    <source>
        <dbReference type="ARBA" id="ARBA00022614"/>
    </source>
</evidence>
<reference evidence="9 10" key="1">
    <citation type="journal article" date="2014" name="Nat. Genet.">
        <title>Genome sequence of the hot pepper provides insights into the evolution of pungency in Capsicum species.</title>
        <authorList>
            <person name="Kim S."/>
            <person name="Park M."/>
            <person name="Yeom S.I."/>
            <person name="Kim Y.M."/>
            <person name="Lee J.M."/>
            <person name="Lee H.A."/>
            <person name="Seo E."/>
            <person name="Choi J."/>
            <person name="Cheong K."/>
            <person name="Kim K.T."/>
            <person name="Jung K."/>
            <person name="Lee G.W."/>
            <person name="Oh S.K."/>
            <person name="Bae C."/>
            <person name="Kim S.B."/>
            <person name="Lee H.Y."/>
            <person name="Kim S.Y."/>
            <person name="Kim M.S."/>
            <person name="Kang B.C."/>
            <person name="Jo Y.D."/>
            <person name="Yang H.B."/>
            <person name="Jeong H.J."/>
            <person name="Kang W.H."/>
            <person name="Kwon J.K."/>
            <person name="Shin C."/>
            <person name="Lim J.Y."/>
            <person name="Park J.H."/>
            <person name="Huh J.H."/>
            <person name="Kim J.S."/>
            <person name="Kim B.D."/>
            <person name="Cohen O."/>
            <person name="Paran I."/>
            <person name="Suh M.C."/>
            <person name="Lee S.B."/>
            <person name="Kim Y.K."/>
            <person name="Shin Y."/>
            <person name="Noh S.J."/>
            <person name="Park J."/>
            <person name="Seo Y.S."/>
            <person name="Kwon S.Y."/>
            <person name="Kim H.A."/>
            <person name="Park J.M."/>
            <person name="Kim H.J."/>
            <person name="Choi S.B."/>
            <person name="Bosland P.W."/>
            <person name="Reeves G."/>
            <person name="Jo S.H."/>
            <person name="Lee B.W."/>
            <person name="Cho H.T."/>
            <person name="Choi H.S."/>
            <person name="Lee M.S."/>
            <person name="Yu Y."/>
            <person name="Do Choi Y."/>
            <person name="Park B.S."/>
            <person name="van Deynze A."/>
            <person name="Ashrafi H."/>
            <person name="Hill T."/>
            <person name="Kim W.T."/>
            <person name="Pai H.S."/>
            <person name="Ahn H.K."/>
            <person name="Yeam I."/>
            <person name="Giovannoni J.J."/>
            <person name="Rose J.K."/>
            <person name="Sorensen I."/>
            <person name="Lee S.J."/>
            <person name="Kim R.W."/>
            <person name="Choi I.Y."/>
            <person name="Choi B.S."/>
            <person name="Lim J.S."/>
            <person name="Lee Y.H."/>
            <person name="Choi D."/>
        </authorList>
    </citation>
    <scope>NUCLEOTIDE SEQUENCE [LARGE SCALE GENOMIC DNA]</scope>
    <source>
        <strain evidence="10">cv. CM334</strain>
    </source>
</reference>
<feature type="chain" id="PRO_5013868385" description="Leucine-rich repeat-containing N-terminal plant-type domain-containing protein" evidence="7">
    <location>
        <begin position="28"/>
        <end position="274"/>
    </location>
</feature>
<comment type="subcellular location">
    <subcellularLocation>
        <location evidence="1">Membrane</location>
    </subcellularLocation>
</comment>
<keyword evidence="6" id="KW-0325">Glycoprotein</keyword>
<reference evidence="9 10" key="2">
    <citation type="journal article" date="2017" name="Genome Biol.">
        <title>New reference genome sequences of hot pepper reveal the massive evolution of plant disease-resistance genes by retroduplication.</title>
        <authorList>
            <person name="Kim S."/>
            <person name="Park J."/>
            <person name="Yeom S.I."/>
            <person name="Kim Y.M."/>
            <person name="Seo E."/>
            <person name="Kim K.T."/>
            <person name="Kim M.S."/>
            <person name="Lee J.M."/>
            <person name="Cheong K."/>
            <person name="Shin H.S."/>
            <person name="Kim S.B."/>
            <person name="Han K."/>
            <person name="Lee J."/>
            <person name="Park M."/>
            <person name="Lee H.A."/>
            <person name="Lee H.Y."/>
            <person name="Lee Y."/>
            <person name="Oh S."/>
            <person name="Lee J.H."/>
            <person name="Choi E."/>
            <person name="Choi E."/>
            <person name="Lee S.E."/>
            <person name="Jeon J."/>
            <person name="Kim H."/>
            <person name="Choi G."/>
            <person name="Song H."/>
            <person name="Lee J."/>
            <person name="Lee S.C."/>
            <person name="Kwon J.K."/>
            <person name="Lee H.Y."/>
            <person name="Koo N."/>
            <person name="Hong Y."/>
            <person name="Kim R.W."/>
            <person name="Kang W.H."/>
            <person name="Huh J.H."/>
            <person name="Kang B.C."/>
            <person name="Yang T.J."/>
            <person name="Lee Y.H."/>
            <person name="Bennetzen J.L."/>
            <person name="Choi D."/>
        </authorList>
    </citation>
    <scope>NUCLEOTIDE SEQUENCE [LARGE SCALE GENOMIC DNA]</scope>
    <source>
        <strain evidence="10">cv. CM334</strain>
    </source>
</reference>
<evidence type="ECO:0000259" key="8">
    <source>
        <dbReference type="Pfam" id="PF08263"/>
    </source>
</evidence>
<dbReference type="Proteomes" id="UP000222542">
    <property type="component" value="Unassembled WGS sequence"/>
</dbReference>
<dbReference type="InterPro" id="IPR052941">
    <property type="entry name" value="StomDev_PlantInt_Reg"/>
</dbReference>
<dbReference type="InterPro" id="IPR032675">
    <property type="entry name" value="LRR_dom_sf"/>
</dbReference>
<sequence>MEKIFTSFLLLLHYVTFLYESWSPATSVCHWVGVTCGSSYQRVKSLNLPNITLTGRIPQVFGNLSFLVSLDLGSKKWHACVGLRIIPQEVGNLVYLVELAVEDNQITGSVLISLFNISLVQILSLERFLPQEIGNLTNTQRLQINGNRLIGEIPKEINNLIELEKLDLEANSYSGSLDMEILNISGLRIISLSDNNISGSLPPNIGSILPNIKELYMGSLTNLVGTIPNFISNCSKLTILELAENKLTGLIPNSLGYLTHLQHLNLGGNNLTNH</sequence>
<protein>
    <recommendedName>
        <fullName evidence="8">Leucine-rich repeat-containing N-terminal plant-type domain-containing protein</fullName>
    </recommendedName>
</protein>
<dbReference type="InterPro" id="IPR013210">
    <property type="entry name" value="LRR_N_plant-typ"/>
</dbReference>
<keyword evidence="4" id="KW-0677">Repeat</keyword>
<dbReference type="Pfam" id="PF08263">
    <property type="entry name" value="LRRNT_2"/>
    <property type="match status" value="1"/>
</dbReference>
<evidence type="ECO:0000256" key="5">
    <source>
        <dbReference type="ARBA" id="ARBA00023136"/>
    </source>
</evidence>